<dbReference type="EMBL" id="LWBP01000089">
    <property type="protein sequence ID" value="OQP64629.1"/>
    <property type="molecule type" value="Genomic_DNA"/>
</dbReference>
<gene>
    <name evidence="2" type="ORF">A4R26_16425</name>
</gene>
<keyword evidence="3" id="KW-1185">Reference proteome</keyword>
<dbReference type="RefSeq" id="WP_081163620.1">
    <property type="nucleotide sequence ID" value="NZ_LWBP01000089.1"/>
</dbReference>
<evidence type="ECO:0000313" key="2">
    <source>
        <dbReference type="EMBL" id="OQP64629.1"/>
    </source>
</evidence>
<reference evidence="3" key="1">
    <citation type="submission" date="2016-04" db="EMBL/GenBank/DDBJ databases">
        <authorList>
            <person name="Chen L."/>
            <person name="Zhuang W."/>
            <person name="Wang G."/>
        </authorList>
    </citation>
    <scope>NUCLEOTIDE SEQUENCE [LARGE SCALE GENOMIC DNA]</scope>
    <source>
        <strain evidence="3">208</strain>
    </source>
</reference>
<dbReference type="OrthoDB" id="6334863at2"/>
<protein>
    <recommendedName>
        <fullName evidence="1">DNA mimic protein DMP19 C-terminal domain-containing protein</fullName>
    </recommendedName>
</protein>
<accession>A0A1V9G1W1</accession>
<dbReference type="Proteomes" id="UP000192276">
    <property type="component" value="Unassembled WGS sequence"/>
</dbReference>
<organism evidence="2 3">
    <name type="scientific">Niastella populi</name>
    <dbReference type="NCBI Taxonomy" id="550983"/>
    <lineage>
        <taxon>Bacteria</taxon>
        <taxon>Pseudomonadati</taxon>
        <taxon>Bacteroidota</taxon>
        <taxon>Chitinophagia</taxon>
        <taxon>Chitinophagales</taxon>
        <taxon>Chitinophagaceae</taxon>
        <taxon>Niastella</taxon>
    </lineage>
</organism>
<dbReference type="STRING" id="550983.A4R26_16425"/>
<dbReference type="Pfam" id="PF14300">
    <property type="entry name" value="DMP19"/>
    <property type="match status" value="1"/>
</dbReference>
<evidence type="ECO:0000259" key="1">
    <source>
        <dbReference type="Pfam" id="PF14300"/>
    </source>
</evidence>
<proteinExistence type="predicted"/>
<dbReference type="Gene3D" id="1.20.1420.60">
    <property type="match status" value="1"/>
</dbReference>
<sequence>MTNNEIIEKKYAEAVVGIKTEWFNEVNSNWYNYIMELPVDLQTTYLVVVLHNQIFNGGFHQYFINGYGQFASETIDALKRIGASKRAKNLNDAFEIVNTENDIDFVFREKLMSKEINKLFKEDDLFDPLDELDTQYYNEEKEDIEELLGNYLRKL</sequence>
<dbReference type="InterPro" id="IPR025402">
    <property type="entry name" value="DMP19_C"/>
</dbReference>
<evidence type="ECO:0000313" key="3">
    <source>
        <dbReference type="Proteomes" id="UP000192276"/>
    </source>
</evidence>
<feature type="domain" description="DNA mimic protein DMP19 C-terminal" evidence="1">
    <location>
        <begin position="36"/>
        <end position="154"/>
    </location>
</feature>
<comment type="caution">
    <text evidence="2">The sequence shown here is derived from an EMBL/GenBank/DDBJ whole genome shotgun (WGS) entry which is preliminary data.</text>
</comment>
<dbReference type="AlphaFoldDB" id="A0A1V9G1W1"/>
<name>A0A1V9G1W1_9BACT</name>